<dbReference type="KEGG" id="cic:CICLE_v10013178mg"/>
<dbReference type="Gramene" id="ESR43089">
    <property type="protein sequence ID" value="ESR43089"/>
    <property type="gene ID" value="CICLE_v10013178mg"/>
</dbReference>
<sequence length="105" mass="11594">MKIICKTFTAFISLILICSSLSLCNEMDNITIEKGDHQKNNNIIASSRRLLVSSMASISSQAKELMISINEGGAMKESKKAVMIRRSLRKAPPSTSNPIQNKHKT</sequence>
<evidence type="ECO:0000313" key="4">
    <source>
        <dbReference type="Proteomes" id="UP000030687"/>
    </source>
</evidence>
<keyword evidence="2" id="KW-0732">Signal</keyword>
<protein>
    <submittedName>
        <fullName evidence="3">Uncharacterized protein</fullName>
    </submittedName>
</protein>
<evidence type="ECO:0000256" key="2">
    <source>
        <dbReference type="SAM" id="SignalP"/>
    </source>
</evidence>
<dbReference type="GO" id="GO:0003727">
    <property type="term" value="F:single-stranded RNA binding"/>
    <property type="evidence" value="ECO:0007669"/>
    <property type="project" value="InterPro"/>
</dbReference>
<accession>V4UTX4</accession>
<evidence type="ECO:0000313" key="3">
    <source>
        <dbReference type="EMBL" id="ESR43089.1"/>
    </source>
</evidence>
<feature type="signal peptide" evidence="2">
    <location>
        <begin position="1"/>
        <end position="24"/>
    </location>
</feature>
<feature type="compositionally biased region" description="Polar residues" evidence="1">
    <location>
        <begin position="93"/>
        <end position="105"/>
    </location>
</feature>
<evidence type="ECO:0000256" key="1">
    <source>
        <dbReference type="SAM" id="MobiDB-lite"/>
    </source>
</evidence>
<dbReference type="GO" id="GO:0003968">
    <property type="term" value="F:RNA-directed RNA polymerase activity"/>
    <property type="evidence" value="ECO:0007669"/>
    <property type="project" value="InterPro"/>
</dbReference>
<dbReference type="InParanoid" id="V4UTX4"/>
<dbReference type="InterPro" id="IPR002507">
    <property type="entry name" value="Reovirus_polyG_pol"/>
</dbReference>
<dbReference type="AlphaFoldDB" id="V4UTX4"/>
<proteinExistence type="predicted"/>
<reference evidence="3 4" key="1">
    <citation type="submission" date="2013-10" db="EMBL/GenBank/DDBJ databases">
        <authorList>
            <consortium name="International Citrus Genome Consortium"/>
            <person name="Jenkins J."/>
            <person name="Schmutz J."/>
            <person name="Prochnik S."/>
            <person name="Rokhsar D."/>
            <person name="Gmitter F."/>
            <person name="Ollitrault P."/>
            <person name="Machado M."/>
            <person name="Talon M."/>
            <person name="Wincker P."/>
            <person name="Jaillon O."/>
            <person name="Morgante M."/>
        </authorList>
    </citation>
    <scope>NUCLEOTIDE SEQUENCE</scope>
    <source>
        <strain evidence="4">cv. Clemenules</strain>
    </source>
</reference>
<gene>
    <name evidence="3" type="ORF">CICLE_v10013178mg</name>
</gene>
<dbReference type="Pfam" id="PF01518">
    <property type="entry name" value="PolyG_pol"/>
    <property type="match status" value="1"/>
</dbReference>
<name>V4UTX4_CITCL</name>
<feature type="chain" id="PRO_5004729455" evidence="2">
    <location>
        <begin position="25"/>
        <end position="105"/>
    </location>
</feature>
<dbReference type="EMBL" id="KI536861">
    <property type="protein sequence ID" value="ESR43089.1"/>
    <property type="molecule type" value="Genomic_DNA"/>
</dbReference>
<feature type="region of interest" description="Disordered" evidence="1">
    <location>
        <begin position="85"/>
        <end position="105"/>
    </location>
</feature>
<organism evidence="3 4">
    <name type="scientific">Citrus clementina</name>
    <name type="common">Clementine</name>
    <name type="synonym">Citrus deliciosa x Citrus sinensis</name>
    <dbReference type="NCBI Taxonomy" id="85681"/>
    <lineage>
        <taxon>Eukaryota</taxon>
        <taxon>Viridiplantae</taxon>
        <taxon>Streptophyta</taxon>
        <taxon>Embryophyta</taxon>
        <taxon>Tracheophyta</taxon>
        <taxon>Spermatophyta</taxon>
        <taxon>Magnoliopsida</taxon>
        <taxon>eudicotyledons</taxon>
        <taxon>Gunneridae</taxon>
        <taxon>Pentapetalae</taxon>
        <taxon>rosids</taxon>
        <taxon>malvids</taxon>
        <taxon>Sapindales</taxon>
        <taxon>Rutaceae</taxon>
        <taxon>Aurantioideae</taxon>
        <taxon>Citrus</taxon>
    </lineage>
</organism>
<keyword evidence="4" id="KW-1185">Reference proteome</keyword>
<dbReference type="Proteomes" id="UP000030687">
    <property type="component" value="Unassembled WGS sequence"/>
</dbReference>